<dbReference type="AlphaFoldDB" id="A0A2U4F3E2"/>
<dbReference type="RefSeq" id="WP_008722036.1">
    <property type="nucleotide sequence ID" value="NZ_JH994110.1"/>
</dbReference>
<reference evidence="1 2" key="1">
    <citation type="submission" date="2012-07" db="EMBL/GenBank/DDBJ databases">
        <title>Genome sequence of Brachyspira sp. 30446, isolated from a pig with mucohaemorrhagic colitis.</title>
        <authorList>
            <person name="Rubin J.E."/>
            <person name="Fernando C."/>
            <person name="Harding J.C.S."/>
            <person name="Hill J.E."/>
        </authorList>
    </citation>
    <scope>NUCLEOTIDE SEQUENCE [LARGE SCALE GENOMIC DNA]</scope>
    <source>
        <strain evidence="1 2">30446</strain>
    </source>
</reference>
<proteinExistence type="predicted"/>
<gene>
    <name evidence="1" type="ORF">A966_02581</name>
</gene>
<dbReference type="STRING" id="1289135.A966_02581"/>
<dbReference type="EMBL" id="ALNZ01000010">
    <property type="protein sequence ID" value="EKV57979.1"/>
    <property type="molecule type" value="Genomic_DNA"/>
</dbReference>
<dbReference type="OrthoDB" id="308877at2"/>
<organism evidence="1 2">
    <name type="scientific">Brachyspira hampsonii 30446</name>
    <dbReference type="NCBI Taxonomy" id="1289135"/>
    <lineage>
        <taxon>Bacteria</taxon>
        <taxon>Pseudomonadati</taxon>
        <taxon>Spirochaetota</taxon>
        <taxon>Spirochaetia</taxon>
        <taxon>Brachyspirales</taxon>
        <taxon>Brachyspiraceae</taxon>
        <taxon>Brachyspira</taxon>
    </lineage>
</organism>
<accession>A0A2U4F3E2</accession>
<protein>
    <recommendedName>
        <fullName evidence="3">Peptidase M30, hyicolysin</fullName>
    </recommendedName>
</protein>
<evidence type="ECO:0008006" key="3">
    <source>
        <dbReference type="Google" id="ProtNLM"/>
    </source>
</evidence>
<dbReference type="PROSITE" id="PS51257">
    <property type="entry name" value="PROKAR_LIPOPROTEIN"/>
    <property type="match status" value="1"/>
</dbReference>
<evidence type="ECO:0000313" key="1">
    <source>
        <dbReference type="EMBL" id="EKV57979.1"/>
    </source>
</evidence>
<dbReference type="GeneID" id="66486977"/>
<comment type="caution">
    <text evidence="1">The sequence shown here is derived from an EMBL/GenBank/DDBJ whole genome shotgun (WGS) entry which is preliminary data.</text>
</comment>
<sequence>MKRNWIFLLIIFIFIASCGNKITAPSENINGIVYYDSETAETKYFSFYKIDGTTGEDFEAKSKFKKLAESQNAIIYFEDGYSFTRDQLRSFLTQFEESYKKEISIYGEPSDLDRNGKIIFLMANINTNGNSIGGYFDPNDLIDGKDGIRGEYLHVNFKWEFELIFAVMMHELQHLINYNVNVFGHNKDMDIWLNEALSESTSHTFNNIFVQDRVQSFNEIPYYSFYSWYLKYEDETDIFGQYLDALSYSPASMFMKWIDTKTGGNQEVYRKIASSTIADSEQRLVNSVNELAPSLGSDMNTLLINYISDIYNGNNLGLNVSPIPLSDSGLTEYLTVNGQLPLVPKALVVCSAEDANKITDSKITKTALKDGNYLLLNTSKNATPGFVAANNVVGISITLPQSSKSLSVQYSDFKDLTIFKDNYFKDVIIKERD</sequence>
<dbReference type="Proteomes" id="UP000011663">
    <property type="component" value="Unassembled WGS sequence"/>
</dbReference>
<evidence type="ECO:0000313" key="2">
    <source>
        <dbReference type="Proteomes" id="UP000011663"/>
    </source>
</evidence>
<name>A0A2U4F3E2_9SPIR</name>